<organism evidence="1 2">
    <name type="scientific">Solanum bulbocastanum</name>
    <name type="common">Wild potato</name>
    <dbReference type="NCBI Taxonomy" id="147425"/>
    <lineage>
        <taxon>Eukaryota</taxon>
        <taxon>Viridiplantae</taxon>
        <taxon>Streptophyta</taxon>
        <taxon>Embryophyta</taxon>
        <taxon>Tracheophyta</taxon>
        <taxon>Spermatophyta</taxon>
        <taxon>Magnoliopsida</taxon>
        <taxon>eudicotyledons</taxon>
        <taxon>Gunneridae</taxon>
        <taxon>Pentapetalae</taxon>
        <taxon>asterids</taxon>
        <taxon>lamiids</taxon>
        <taxon>Solanales</taxon>
        <taxon>Solanaceae</taxon>
        <taxon>Solanoideae</taxon>
        <taxon>Solaneae</taxon>
        <taxon>Solanum</taxon>
    </lineage>
</organism>
<proteinExistence type="predicted"/>
<accession>A0AAN8YL76</accession>
<protein>
    <recommendedName>
        <fullName evidence="3">Transposase</fullName>
    </recommendedName>
</protein>
<dbReference type="AlphaFoldDB" id="A0AAN8YL76"/>
<evidence type="ECO:0000313" key="1">
    <source>
        <dbReference type="EMBL" id="KAK6796377.1"/>
    </source>
</evidence>
<gene>
    <name evidence="1" type="ORF">RDI58_004078</name>
</gene>
<sequence>MYSGRWSQDNCYVDYTIEAIVMKEYAIFRELLDEVAKRICVDLRFNSVKLRYKIEGSNAPLEIHNDMGVMVYVSLKKDNNELAKYPICVSVFVNDCELTDRNILEDGVGMCGIDGGDIVDTQALVLSVPNNNDYMNCDIIKNIKHKVVLEDQVYKDKETLKDVMAHYTIEHRFQWKTDRSSQHVAWKAKEKAIISLRGTPSGSYGKLPSYLYILDTTYPGSHIAMKKIDENQFLYLFISLFPFIKGFESCRPIIVVDGSHLRGMYNGIFVSTSTVDGAGNILPLPYGIIDSKNDVS</sequence>
<comment type="caution">
    <text evidence="1">The sequence shown here is derived from an EMBL/GenBank/DDBJ whole genome shotgun (WGS) entry which is preliminary data.</text>
</comment>
<dbReference type="PANTHER" id="PTHR31973">
    <property type="entry name" value="POLYPROTEIN, PUTATIVE-RELATED"/>
    <property type="match status" value="1"/>
</dbReference>
<dbReference type="EMBL" id="JBANQN010000002">
    <property type="protein sequence ID" value="KAK6796377.1"/>
    <property type="molecule type" value="Genomic_DNA"/>
</dbReference>
<dbReference type="Proteomes" id="UP001371456">
    <property type="component" value="Unassembled WGS sequence"/>
</dbReference>
<reference evidence="1 2" key="1">
    <citation type="submission" date="2024-02" db="EMBL/GenBank/DDBJ databases">
        <title>de novo genome assembly of Solanum bulbocastanum strain 11H21.</title>
        <authorList>
            <person name="Hosaka A.J."/>
        </authorList>
    </citation>
    <scope>NUCLEOTIDE SEQUENCE [LARGE SCALE GENOMIC DNA]</scope>
    <source>
        <tissue evidence="1">Young leaves</tissue>
    </source>
</reference>
<name>A0AAN8YL76_SOLBU</name>
<keyword evidence="2" id="KW-1185">Reference proteome</keyword>
<dbReference type="PANTHER" id="PTHR31973:SF113">
    <property type="entry name" value="PROTEIN FAR1-RELATED SEQUENCE 5-LIKE"/>
    <property type="match status" value="1"/>
</dbReference>
<evidence type="ECO:0000313" key="2">
    <source>
        <dbReference type="Proteomes" id="UP001371456"/>
    </source>
</evidence>
<evidence type="ECO:0008006" key="3">
    <source>
        <dbReference type="Google" id="ProtNLM"/>
    </source>
</evidence>